<dbReference type="InterPro" id="IPR024440">
    <property type="entry name" value="ColicinD_C"/>
</dbReference>
<evidence type="ECO:0000313" key="4">
    <source>
        <dbReference type="Proteomes" id="UP000011612"/>
    </source>
</evidence>
<proteinExistence type="predicted"/>
<dbReference type="SUPFAM" id="SSF102824">
    <property type="entry name" value="Colicin D/E5 nuclease domain"/>
    <property type="match status" value="1"/>
</dbReference>
<dbReference type="GO" id="GO:0004540">
    <property type="term" value="F:RNA nuclease activity"/>
    <property type="evidence" value="ECO:0007669"/>
    <property type="project" value="InterPro"/>
</dbReference>
<comment type="caution">
    <text evidence="3">The sequence shown here is derived from an EMBL/GenBank/DDBJ whole genome shotgun (WGS) entry which is preliminary data.</text>
</comment>
<dbReference type="InterPro" id="IPR038233">
    <property type="entry name" value="Colicin_D/E5_nuclease"/>
</dbReference>
<keyword evidence="4" id="KW-1185">Reference proteome</keyword>
<dbReference type="Gene3D" id="3.10.450.200">
    <property type="match status" value="1"/>
</dbReference>
<dbReference type="InterPro" id="IPR037178">
    <property type="entry name" value="ColicinD_C_sf"/>
</dbReference>
<evidence type="ECO:0000256" key="1">
    <source>
        <dbReference type="SAM" id="MobiDB-lite"/>
    </source>
</evidence>
<accession>M0HP71</accession>
<dbReference type="Proteomes" id="UP000011612">
    <property type="component" value="Unassembled WGS sequence"/>
</dbReference>
<reference evidence="3 4" key="1">
    <citation type="journal article" date="2014" name="PLoS Genet.">
        <title>Phylogenetically driven sequencing of extremely halophilic archaea reveals strategies for static and dynamic osmo-response.</title>
        <authorList>
            <person name="Becker E.A."/>
            <person name="Seitzer P.M."/>
            <person name="Tritt A."/>
            <person name="Larsen D."/>
            <person name="Krusor M."/>
            <person name="Yao A.I."/>
            <person name="Wu D."/>
            <person name="Madern D."/>
            <person name="Eisen J.A."/>
            <person name="Darling A.E."/>
            <person name="Facciotti M.T."/>
        </authorList>
    </citation>
    <scope>NUCLEOTIDE SEQUENCE [LARGE SCALE GENOMIC DNA]</scope>
    <source>
        <strain evidence="3 4">ATCC BAA-1513</strain>
    </source>
</reference>
<sequence>MLPQKGELEIDPDLRLEREAEETAEQVMRGGKLGIHRMRHSEVHVQRAKDLEHGKSGRDDREGIASELEFPDRQLQKKFKHAKRFGVNGSWNKENKNRFNMALINHIESPDTERISGTYRGEKVFHFYNSETKNNVITTRDGEFISGWTLSNKQEEHLTKSGDL</sequence>
<name>M0HP71_HALEO</name>
<protein>
    <recommendedName>
        <fullName evidence="2">Colicin D C-terminal domain-containing protein</fullName>
    </recommendedName>
</protein>
<feature type="region of interest" description="Disordered" evidence="1">
    <location>
        <begin position="44"/>
        <end position="68"/>
    </location>
</feature>
<gene>
    <name evidence="3" type="ORF">C453_06923</name>
</gene>
<organism evidence="3 4">
    <name type="scientific">Haloferax elongans ATCC BAA-1513</name>
    <dbReference type="NCBI Taxonomy" id="1230453"/>
    <lineage>
        <taxon>Archaea</taxon>
        <taxon>Methanobacteriati</taxon>
        <taxon>Methanobacteriota</taxon>
        <taxon>Stenosarchaea group</taxon>
        <taxon>Halobacteria</taxon>
        <taxon>Halobacteriales</taxon>
        <taxon>Haloferacaceae</taxon>
        <taxon>Haloferax</taxon>
    </lineage>
</organism>
<feature type="domain" description="Colicin D C-terminal" evidence="2">
    <location>
        <begin position="74"/>
        <end position="156"/>
    </location>
</feature>
<dbReference type="STRING" id="1230453.C453_06923"/>
<dbReference type="AlphaFoldDB" id="M0HP71"/>
<evidence type="ECO:0000259" key="2">
    <source>
        <dbReference type="Pfam" id="PF11429"/>
    </source>
</evidence>
<dbReference type="EMBL" id="AOLK01000015">
    <property type="protein sequence ID" value="ELZ85528.1"/>
    <property type="molecule type" value="Genomic_DNA"/>
</dbReference>
<dbReference type="Pfam" id="PF11429">
    <property type="entry name" value="Colicin_D"/>
    <property type="match status" value="1"/>
</dbReference>
<evidence type="ECO:0000313" key="3">
    <source>
        <dbReference type="EMBL" id="ELZ85528.1"/>
    </source>
</evidence>